<reference evidence="3 4" key="1">
    <citation type="submission" date="2021-04" db="EMBL/GenBank/DDBJ databases">
        <title>Whole genome sequence analysis of a thiophenic sulfur metabolizing bacteria.</title>
        <authorList>
            <person name="Akhtar N."/>
            <person name="Akram J."/>
            <person name="Aslam A."/>
        </authorList>
    </citation>
    <scope>NUCLEOTIDE SEQUENCE [LARGE SCALE GENOMIC DNA]</scope>
    <source>
        <strain evidence="3 4">3OW</strain>
    </source>
</reference>
<feature type="compositionally biased region" description="Basic and acidic residues" evidence="1">
    <location>
        <begin position="625"/>
        <end position="636"/>
    </location>
</feature>
<evidence type="ECO:0000313" key="4">
    <source>
        <dbReference type="Proteomes" id="UP000676853"/>
    </source>
</evidence>
<feature type="domain" description="MobA/VirD2-like nuclease" evidence="2">
    <location>
        <begin position="35"/>
        <end position="160"/>
    </location>
</feature>
<feature type="compositionally biased region" description="Low complexity" evidence="1">
    <location>
        <begin position="610"/>
        <end position="624"/>
    </location>
</feature>
<dbReference type="EMBL" id="JAGXOE010000050">
    <property type="protein sequence ID" value="MBS4103094.1"/>
    <property type="molecule type" value="Genomic_DNA"/>
</dbReference>
<gene>
    <name evidence="3" type="ORF">KFZ73_17850</name>
</gene>
<dbReference type="InterPro" id="IPR005094">
    <property type="entry name" value="Endonuclease_MobA/VirD2"/>
</dbReference>
<accession>A0ABS5NFM2</accession>
<comment type="caution">
    <text evidence="3">The sequence shown here is derived from an EMBL/GenBank/DDBJ whole genome shotgun (WGS) entry which is preliminary data.</text>
</comment>
<evidence type="ECO:0000256" key="1">
    <source>
        <dbReference type="SAM" id="MobiDB-lite"/>
    </source>
</evidence>
<protein>
    <recommendedName>
        <fullName evidence="2">MobA/VirD2-like nuclease domain-containing protein</fullName>
    </recommendedName>
</protein>
<dbReference type="Pfam" id="PF03432">
    <property type="entry name" value="Relaxase"/>
    <property type="match status" value="1"/>
</dbReference>
<name>A0ABS5NFM2_TSUPA</name>
<evidence type="ECO:0000313" key="3">
    <source>
        <dbReference type="EMBL" id="MBS4103094.1"/>
    </source>
</evidence>
<dbReference type="Proteomes" id="UP000676853">
    <property type="component" value="Unassembled WGS sequence"/>
</dbReference>
<sequence length="646" mass="70795">MTTLSGSSLPFVKGFDDYLSKASAHDQDRPGGPSARVEHVSTLGDCRPESFVGDMLRTRLAYGKGELEIDAYSYVLSHSHEELDPSDDQLGAVAHGLAREWAREAWPGRQVKIVTQRDNGRWEGKDDERVWVDGHWHSHVVVANVAEQDVTLRWRNADGDELVKSYPAGRAVDGDLKNIFRLRHVTDDVVMREWRYDNAAYVEACQRFADGSASKQDLAQRAERGYSTYDQVRLKLRTAAAQSTDWDDYVARCQSAAVDVRVRGKSGVSYSWVGDDGLERKARARGKDGLGPEFTRAEIEERLAENVAAIERGETLEAPAQELVVPTTTVAPDRPRPVYLTEDGRPPWADDQALEAYAQRVRERGGTYEGRAAQALVTGEGVDGVELSRDGDGVTATVDVGAGPLVVDVEPELVARVAEADAITASAKAEARTIRSTATKDAAATTLQARRQAEEIVSDAEADAGQIRAKARAAWERDEKPRLVEATKAGVQTELAGYKADRKKEIDDGLATYEAEQRAAIEVDPAEVVMEHRDRMRAVVVDEIDRMRVQDVEVVDGTMRKAIDANGKPVLTDPFSRAKKIVAHRESRVDMTNPHTATAMTESFGERRAAAASSGRKHGAAYSEAAEKTAAHEAGKKKANYFGGDD</sequence>
<dbReference type="RefSeq" id="WP_212554597.1">
    <property type="nucleotide sequence ID" value="NZ_JAGXOE010000050.1"/>
</dbReference>
<proteinExistence type="predicted"/>
<keyword evidence="4" id="KW-1185">Reference proteome</keyword>
<feature type="region of interest" description="Disordered" evidence="1">
    <location>
        <begin position="607"/>
        <end position="646"/>
    </location>
</feature>
<organism evidence="3 4">
    <name type="scientific">Tsukamurella paurometabola</name>
    <name type="common">Corynebacterium paurometabolum</name>
    <dbReference type="NCBI Taxonomy" id="2061"/>
    <lineage>
        <taxon>Bacteria</taxon>
        <taxon>Bacillati</taxon>
        <taxon>Actinomycetota</taxon>
        <taxon>Actinomycetes</taxon>
        <taxon>Mycobacteriales</taxon>
        <taxon>Tsukamurellaceae</taxon>
        <taxon>Tsukamurella</taxon>
    </lineage>
</organism>
<evidence type="ECO:0000259" key="2">
    <source>
        <dbReference type="Pfam" id="PF03432"/>
    </source>
</evidence>